<reference evidence="6" key="2">
    <citation type="journal article" date="2014" name="ISME J.">
        <title>Microbial stratification in low pH oxic and suboxic macroscopic growths along an acid mine drainage.</title>
        <authorList>
            <person name="Mendez-Garcia C."/>
            <person name="Mesa V."/>
            <person name="Sprenger R.R."/>
            <person name="Richter M."/>
            <person name="Diez M.S."/>
            <person name="Solano J."/>
            <person name="Bargiela R."/>
            <person name="Golyshina O.V."/>
            <person name="Manteca A."/>
            <person name="Ramos J.L."/>
            <person name="Gallego J.R."/>
            <person name="Llorente I."/>
            <person name="Martins Dos Santos V.A."/>
            <person name="Jensen O.N."/>
            <person name="Pelaez A.I."/>
            <person name="Sanchez J."/>
            <person name="Ferrer M."/>
        </authorList>
    </citation>
    <scope>NUCLEOTIDE SEQUENCE</scope>
</reference>
<dbReference type="PROSITE" id="PS50893">
    <property type="entry name" value="ABC_TRANSPORTER_2"/>
    <property type="match status" value="1"/>
</dbReference>
<evidence type="ECO:0000256" key="4">
    <source>
        <dbReference type="ARBA" id="ARBA00022840"/>
    </source>
</evidence>
<dbReference type="GO" id="GO:0016887">
    <property type="term" value="F:ATP hydrolysis activity"/>
    <property type="evidence" value="ECO:0007669"/>
    <property type="project" value="InterPro"/>
</dbReference>
<dbReference type="InterPro" id="IPR027417">
    <property type="entry name" value="P-loop_NTPase"/>
</dbReference>
<comment type="caution">
    <text evidence="6">The sequence shown here is derived from an EMBL/GenBank/DDBJ whole genome shotgun (WGS) entry which is preliminary data.</text>
</comment>
<dbReference type="InterPro" id="IPR003439">
    <property type="entry name" value="ABC_transporter-like_ATP-bd"/>
</dbReference>
<evidence type="ECO:0000313" key="6">
    <source>
        <dbReference type="EMBL" id="EQD27280.1"/>
    </source>
</evidence>
<comment type="similarity">
    <text evidence="1">Belongs to the ABC transporter superfamily.</text>
</comment>
<feature type="domain" description="ABC transporter" evidence="5">
    <location>
        <begin position="6"/>
        <end position="241"/>
    </location>
</feature>
<evidence type="ECO:0000259" key="5">
    <source>
        <dbReference type="PROSITE" id="PS50893"/>
    </source>
</evidence>
<accession>T0ZBP6</accession>
<sequence>MPADAILAQDVRKTYRSRGAPEVNALSGVSLRVGAGERICLLGRNGAGKTTFLRIASTLLVPTSGQLSVFGVDVVASPERVRPNIAVVPQEGKPFFHLTPREQVYTYLRARGFARETAKARTEEALGLMDLSEVANRLNVTLSGGQRQRTMVATVIATQAPLLFLDEPTIGMDPFARRGVWESLRLLTRRGSTILLTTHYLDEAEVLSDRVYIIERGLVLAQGTAESLKRESGGTIRVSLPGGLPWKESFSSFGPLLTEGETLHVVTDPPRIPEIMAVALRLQLSATVGPVTLEEAFLRTVGRSIHEDS</sequence>
<reference evidence="6" key="1">
    <citation type="submission" date="2013-08" db="EMBL/GenBank/DDBJ databases">
        <authorList>
            <person name="Mendez C."/>
            <person name="Richter M."/>
            <person name="Ferrer M."/>
            <person name="Sanchez J."/>
        </authorList>
    </citation>
    <scope>NUCLEOTIDE SEQUENCE</scope>
</reference>
<dbReference type="PANTHER" id="PTHR42711">
    <property type="entry name" value="ABC TRANSPORTER ATP-BINDING PROTEIN"/>
    <property type="match status" value="1"/>
</dbReference>
<keyword evidence="4" id="KW-0067">ATP-binding</keyword>
<dbReference type="SUPFAM" id="SSF52540">
    <property type="entry name" value="P-loop containing nucleoside triphosphate hydrolases"/>
    <property type="match status" value="1"/>
</dbReference>
<protein>
    <submittedName>
        <fullName evidence="6">Daunorubicin resistance ABC transporter ATPase subunit</fullName>
    </submittedName>
</protein>
<gene>
    <name evidence="6" type="ORF">B1B_19215</name>
</gene>
<proteinExistence type="inferred from homology"/>
<dbReference type="Pfam" id="PF00005">
    <property type="entry name" value="ABC_tran"/>
    <property type="match status" value="1"/>
</dbReference>
<name>T0ZBP6_9ZZZZ</name>
<dbReference type="PANTHER" id="PTHR42711:SF5">
    <property type="entry name" value="ABC TRANSPORTER ATP-BINDING PROTEIN NATA"/>
    <property type="match status" value="1"/>
</dbReference>
<dbReference type="InterPro" id="IPR050763">
    <property type="entry name" value="ABC_transporter_ATP-binding"/>
</dbReference>
<keyword evidence="3" id="KW-0547">Nucleotide-binding</keyword>
<evidence type="ECO:0000256" key="1">
    <source>
        <dbReference type="ARBA" id="ARBA00005417"/>
    </source>
</evidence>
<evidence type="ECO:0000256" key="2">
    <source>
        <dbReference type="ARBA" id="ARBA00022448"/>
    </source>
</evidence>
<keyword evidence="2" id="KW-0813">Transport</keyword>
<dbReference type="Gene3D" id="3.40.50.300">
    <property type="entry name" value="P-loop containing nucleotide triphosphate hydrolases"/>
    <property type="match status" value="1"/>
</dbReference>
<dbReference type="GO" id="GO:0005524">
    <property type="term" value="F:ATP binding"/>
    <property type="evidence" value="ECO:0007669"/>
    <property type="project" value="UniProtKB-KW"/>
</dbReference>
<dbReference type="InterPro" id="IPR003593">
    <property type="entry name" value="AAA+_ATPase"/>
</dbReference>
<dbReference type="SMART" id="SM00382">
    <property type="entry name" value="AAA"/>
    <property type="match status" value="1"/>
</dbReference>
<evidence type="ECO:0000256" key="3">
    <source>
        <dbReference type="ARBA" id="ARBA00022741"/>
    </source>
</evidence>
<dbReference type="EMBL" id="AUZY01012904">
    <property type="protein sequence ID" value="EQD27280.1"/>
    <property type="molecule type" value="Genomic_DNA"/>
</dbReference>
<organism evidence="6">
    <name type="scientific">mine drainage metagenome</name>
    <dbReference type="NCBI Taxonomy" id="410659"/>
    <lineage>
        <taxon>unclassified sequences</taxon>
        <taxon>metagenomes</taxon>
        <taxon>ecological metagenomes</taxon>
    </lineage>
</organism>
<dbReference type="AlphaFoldDB" id="T0ZBP6"/>